<dbReference type="PATRIC" id="fig|1267766.3.peg.1503"/>
<evidence type="ECO:0000259" key="1">
    <source>
        <dbReference type="Pfam" id="PF02464"/>
    </source>
</evidence>
<evidence type="ECO:0000313" key="3">
    <source>
        <dbReference type="Proteomes" id="UP000034392"/>
    </source>
</evidence>
<organism evidence="2 3">
    <name type="scientific">Croceibacterium atlanticum</name>
    <dbReference type="NCBI Taxonomy" id="1267766"/>
    <lineage>
        <taxon>Bacteria</taxon>
        <taxon>Pseudomonadati</taxon>
        <taxon>Pseudomonadota</taxon>
        <taxon>Alphaproteobacteria</taxon>
        <taxon>Sphingomonadales</taxon>
        <taxon>Erythrobacteraceae</taxon>
        <taxon>Croceibacterium</taxon>
    </lineage>
</organism>
<feature type="domain" description="CinA C-terminal" evidence="1">
    <location>
        <begin position="10"/>
        <end position="159"/>
    </location>
</feature>
<keyword evidence="2" id="KW-0378">Hydrolase</keyword>
<dbReference type="AlphaFoldDB" id="A0A0F7KPT1"/>
<dbReference type="Pfam" id="PF02464">
    <property type="entry name" value="CinA"/>
    <property type="match status" value="1"/>
</dbReference>
<dbReference type="STRING" id="1267766.WYH_01494"/>
<evidence type="ECO:0000313" key="2">
    <source>
        <dbReference type="EMBL" id="AKH42533.1"/>
    </source>
</evidence>
<dbReference type="Gene3D" id="3.90.950.20">
    <property type="entry name" value="CinA-like"/>
    <property type="match status" value="1"/>
</dbReference>
<dbReference type="InterPro" id="IPR008136">
    <property type="entry name" value="CinA_C"/>
</dbReference>
<dbReference type="GO" id="GO:0019159">
    <property type="term" value="F:nicotinamide-nucleotide amidase activity"/>
    <property type="evidence" value="ECO:0007669"/>
    <property type="project" value="UniProtKB-EC"/>
</dbReference>
<dbReference type="Proteomes" id="UP000034392">
    <property type="component" value="Chromosome"/>
</dbReference>
<reference evidence="2" key="1">
    <citation type="submission" date="2015-05" db="EMBL/GenBank/DDBJ databases">
        <title>The complete genome of Altererythrobacter atlanticus strain 26DY36.</title>
        <authorList>
            <person name="Wu Y.-H."/>
            <person name="Cheng H."/>
            <person name="Wu X.-W."/>
        </authorList>
    </citation>
    <scope>NUCLEOTIDE SEQUENCE [LARGE SCALE GENOMIC DNA]</scope>
    <source>
        <strain evidence="2">26DY36</strain>
    </source>
</reference>
<dbReference type="OrthoDB" id="9801454at2"/>
<dbReference type="EMBL" id="CP011452">
    <property type="protein sequence ID" value="AKH42533.1"/>
    <property type="molecule type" value="Genomic_DNA"/>
</dbReference>
<protein>
    <submittedName>
        <fullName evidence="2">Nicotinamide-nucleotide amidohydrolase PncC</fullName>
        <ecNumber evidence="2">3.5.1.42</ecNumber>
    </submittedName>
</protein>
<name>A0A0F7KPT1_9SPHN</name>
<proteinExistence type="predicted"/>
<dbReference type="NCBIfam" id="TIGR00199">
    <property type="entry name" value="PncC_domain"/>
    <property type="match status" value="1"/>
</dbReference>
<dbReference type="EC" id="3.5.1.42" evidence="2"/>
<accession>A0A0F7KPT1</accession>
<dbReference type="RefSeq" id="WP_046903327.1">
    <property type="nucleotide sequence ID" value="NZ_CP011452.2"/>
</dbReference>
<gene>
    <name evidence="2" type="primary">pncC_2</name>
    <name evidence="2" type="ORF">WYH_01494</name>
</gene>
<dbReference type="SUPFAM" id="SSF142433">
    <property type="entry name" value="CinA-like"/>
    <property type="match status" value="1"/>
</dbReference>
<keyword evidence="3" id="KW-1185">Reference proteome</keyword>
<dbReference type="InterPro" id="IPR036653">
    <property type="entry name" value="CinA-like_C"/>
</dbReference>
<dbReference type="KEGG" id="aay:WYH_01494"/>
<sequence>MSRNRTIADLVDQLGEARCSDGPSLAVVESCTGGMFCSSLVANPDVSGALERGFVVYSNEAKCDLLGLDRAEVEACEGVSPELADKMAQAGLDRSRADISISITGFAGPQENDEEVGLVHIALAKRETAGERQTCHFGDIGRRAVCEESVAAALKLLLANIRRD</sequence>